<dbReference type="Proteomes" id="UP000193719">
    <property type="component" value="Unassembled WGS sequence"/>
</dbReference>
<feature type="domain" description="CN hydrolase" evidence="1">
    <location>
        <begin position="6"/>
        <end position="289"/>
    </location>
</feature>
<comment type="caution">
    <text evidence="2">The sequence shown here is derived from an EMBL/GenBank/DDBJ whole genome shotgun (WGS) entry which is preliminary data.</text>
</comment>
<dbReference type="EMBL" id="MCFH01000045">
    <property type="protein sequence ID" value="ORX44508.1"/>
    <property type="molecule type" value="Genomic_DNA"/>
</dbReference>
<keyword evidence="2" id="KW-0378">Hydrolase</keyword>
<dbReference type="PANTHER" id="PTHR23088">
    <property type="entry name" value="NITRILASE-RELATED"/>
    <property type="match status" value="1"/>
</dbReference>
<proteinExistence type="predicted"/>
<organism evidence="2 3">
    <name type="scientific">Piromyces finnis</name>
    <dbReference type="NCBI Taxonomy" id="1754191"/>
    <lineage>
        <taxon>Eukaryota</taxon>
        <taxon>Fungi</taxon>
        <taxon>Fungi incertae sedis</taxon>
        <taxon>Chytridiomycota</taxon>
        <taxon>Chytridiomycota incertae sedis</taxon>
        <taxon>Neocallimastigomycetes</taxon>
        <taxon>Neocallimastigales</taxon>
        <taxon>Neocallimastigaceae</taxon>
        <taxon>Piromyces</taxon>
    </lineage>
</organism>
<accession>A0A1Y1V093</accession>
<reference evidence="2 3" key="1">
    <citation type="submission" date="2016-08" db="EMBL/GenBank/DDBJ databases">
        <title>Genomes of anaerobic fungi encode conserved fungal cellulosomes for biomass hydrolysis.</title>
        <authorList>
            <consortium name="DOE Joint Genome Institute"/>
            <person name="Haitjema C.H."/>
            <person name="Gilmore S.P."/>
            <person name="Henske J.K."/>
            <person name="Solomon K.V."/>
            <person name="De Groot R."/>
            <person name="Kuo A."/>
            <person name="Mondo S.J."/>
            <person name="Salamov A.A."/>
            <person name="Labutti K."/>
            <person name="Zhao Z."/>
            <person name="Chiniquy J."/>
            <person name="Barry K."/>
            <person name="Brewer H.M."/>
            <person name="Purvine S.O."/>
            <person name="Wright A.T."/>
            <person name="Boxma B."/>
            <person name="Van Alen T."/>
            <person name="Hackstein J.H."/>
            <person name="Baker S.E."/>
            <person name="Grigoriev I.V."/>
            <person name="O'Malley M.A."/>
        </authorList>
    </citation>
    <scope>NUCLEOTIDE SEQUENCE [LARGE SCALE GENOMIC DNA]</scope>
    <source>
        <strain evidence="3">finn</strain>
    </source>
</reference>
<dbReference type="STRING" id="1754191.A0A1Y1V093"/>
<dbReference type="PROSITE" id="PS50263">
    <property type="entry name" value="CN_HYDROLASE"/>
    <property type="match status" value="1"/>
</dbReference>
<gene>
    <name evidence="2" type="ORF">BCR36DRAFT_126525</name>
</gene>
<dbReference type="GO" id="GO:0016787">
    <property type="term" value="F:hydrolase activity"/>
    <property type="evidence" value="ECO:0007669"/>
    <property type="project" value="UniProtKB-KW"/>
</dbReference>
<dbReference type="Pfam" id="PF00795">
    <property type="entry name" value="CN_hydrolase"/>
    <property type="match status" value="1"/>
</dbReference>
<name>A0A1Y1V093_9FUNG</name>
<dbReference type="InterPro" id="IPR036526">
    <property type="entry name" value="C-N_Hydrolase_sf"/>
</dbReference>
<evidence type="ECO:0000259" key="1">
    <source>
        <dbReference type="PROSITE" id="PS50263"/>
    </source>
</evidence>
<dbReference type="InterPro" id="IPR003010">
    <property type="entry name" value="C-N_Hydrolase"/>
</dbReference>
<evidence type="ECO:0000313" key="2">
    <source>
        <dbReference type="EMBL" id="ORX44508.1"/>
    </source>
</evidence>
<dbReference type="SUPFAM" id="SSF56317">
    <property type="entry name" value="Carbon-nitrogen hydrolase"/>
    <property type="match status" value="2"/>
</dbReference>
<sequence length="343" mass="39097">MKQNNVNVCLIQLSVIPYNYEANKNKIKKYINKVMSLPQKPDIIVLPEMWNIGFTINKVDQYCDKDGIETKQFLKELANKHKVMIIGGSVANYDTQKNIYQNLNININSEGQCLSTYAKVHLFSPSKEQTVFTRGNQYKVTSTTFSSDDNTENENKLECIFSSVICYDIRFPEFIRSIALEGINLKNKLLEQTNHENSSTFPVQVGGLDILFVSAAWPYPRLSHWKHLLITRAIENQCFVVAVNNCGEMDGLTFCGHSLVINPWGEVLVEGSGPLDDILKDNSSSTNPLLYREIIKMEGNPSIGNHSSFDEILFTSLSFDILKDIRQRICVFNDRFPEIYHCN</sequence>
<dbReference type="OrthoDB" id="10250282at2759"/>
<dbReference type="AlphaFoldDB" id="A0A1Y1V093"/>
<protein>
    <submittedName>
        <fullName evidence="2">Carbon-nitrogen hydrolase</fullName>
    </submittedName>
</protein>
<dbReference type="Gene3D" id="3.60.110.10">
    <property type="entry name" value="Carbon-nitrogen hydrolase"/>
    <property type="match status" value="1"/>
</dbReference>
<dbReference type="PANTHER" id="PTHR23088:SF27">
    <property type="entry name" value="DEAMINATED GLUTATHIONE AMIDASE"/>
    <property type="match status" value="1"/>
</dbReference>
<reference evidence="2 3" key="2">
    <citation type="submission" date="2016-08" db="EMBL/GenBank/DDBJ databases">
        <title>Pervasive Adenine N6-methylation of Active Genes in Fungi.</title>
        <authorList>
            <consortium name="DOE Joint Genome Institute"/>
            <person name="Mondo S.J."/>
            <person name="Dannebaum R.O."/>
            <person name="Kuo R.C."/>
            <person name="Labutti K."/>
            <person name="Haridas S."/>
            <person name="Kuo A."/>
            <person name="Salamov A."/>
            <person name="Ahrendt S.R."/>
            <person name="Lipzen A."/>
            <person name="Sullivan W."/>
            <person name="Andreopoulos W.B."/>
            <person name="Clum A."/>
            <person name="Lindquist E."/>
            <person name="Daum C."/>
            <person name="Ramamoorthy G.K."/>
            <person name="Gryganskyi A."/>
            <person name="Culley D."/>
            <person name="Magnuson J.K."/>
            <person name="James T.Y."/>
            <person name="O'Malley M.A."/>
            <person name="Stajich J.E."/>
            <person name="Spatafora J.W."/>
            <person name="Visel A."/>
            <person name="Grigoriev I.V."/>
        </authorList>
    </citation>
    <scope>NUCLEOTIDE SEQUENCE [LARGE SCALE GENOMIC DNA]</scope>
    <source>
        <strain evidence="3">finn</strain>
    </source>
</reference>
<keyword evidence="3" id="KW-1185">Reference proteome</keyword>
<evidence type="ECO:0000313" key="3">
    <source>
        <dbReference type="Proteomes" id="UP000193719"/>
    </source>
</evidence>